<reference evidence="2 3" key="1">
    <citation type="submission" date="2021-04" db="EMBL/GenBank/DDBJ databases">
        <title>Whole genome analysis of root endophytic bacterium Microbacterium paraoxydans ku-mp colonizing RP-bio226 rice variety.</title>
        <authorList>
            <person name="Ulaganathan K."/>
            <person name="Latha B."/>
        </authorList>
    </citation>
    <scope>NUCLEOTIDE SEQUENCE [LARGE SCALE GENOMIC DNA]</scope>
    <source>
        <strain evidence="3">ku-mp</strain>
    </source>
</reference>
<evidence type="ECO:0000313" key="3">
    <source>
        <dbReference type="Proteomes" id="UP000678243"/>
    </source>
</evidence>
<protein>
    <submittedName>
        <fullName evidence="2">Phosphotransferase</fullName>
    </submittedName>
</protein>
<dbReference type="Pfam" id="PF01636">
    <property type="entry name" value="APH"/>
    <property type="match status" value="1"/>
</dbReference>
<name>A0ABS5IPG3_9MICO</name>
<accession>A0ABS5IPG3</accession>
<dbReference type="Proteomes" id="UP000678243">
    <property type="component" value="Unassembled WGS sequence"/>
</dbReference>
<dbReference type="InterPro" id="IPR011009">
    <property type="entry name" value="Kinase-like_dom_sf"/>
</dbReference>
<dbReference type="EMBL" id="JAGTUK010000003">
    <property type="protein sequence ID" value="MBS0024847.1"/>
    <property type="molecule type" value="Genomic_DNA"/>
</dbReference>
<comment type="caution">
    <text evidence="2">The sequence shown here is derived from an EMBL/GenBank/DDBJ whole genome shotgun (WGS) entry which is preliminary data.</text>
</comment>
<evidence type="ECO:0000259" key="1">
    <source>
        <dbReference type="Pfam" id="PF01636"/>
    </source>
</evidence>
<gene>
    <name evidence="2" type="ORF">KE274_12100</name>
</gene>
<sequence length="306" mass="32555">MQGADRLRPSWASLPAPFRDDIVALIGGTFVSDIPAHGGFSSAYAGTVTTTADRAFVKAAAADGHGDSLLFLAREAAVLAHLTTPLAPRLLGHLHGEHGTAVVIETVDGHHPGAPWTTADLHTVAESLRELASTAAPAGLPTAQTSMLPGFTRWHDIARTPGLCGALPAGLVEKVNRLIDVERGFAEAVRGDVLVHDDVRADNILIENDRARLIDWPHARRGAPWIDLPCLLPSIEAAGGPSCADAYPLFLDHGAPTAKELLPVIAGFASYLWWEQAQPEIPELPGLRAFQRAQALPALRWVSTLI</sequence>
<dbReference type="SUPFAM" id="SSF56112">
    <property type="entry name" value="Protein kinase-like (PK-like)"/>
    <property type="match status" value="1"/>
</dbReference>
<organism evidence="2 3">
    <name type="scientific">Microbacterium paraoxydans</name>
    <dbReference type="NCBI Taxonomy" id="199592"/>
    <lineage>
        <taxon>Bacteria</taxon>
        <taxon>Bacillati</taxon>
        <taxon>Actinomycetota</taxon>
        <taxon>Actinomycetes</taxon>
        <taxon>Micrococcales</taxon>
        <taxon>Microbacteriaceae</taxon>
        <taxon>Microbacterium</taxon>
    </lineage>
</organism>
<dbReference type="RefSeq" id="WP_211544081.1">
    <property type="nucleotide sequence ID" value="NZ_JAGTUK010000003.1"/>
</dbReference>
<proteinExistence type="predicted"/>
<dbReference type="Gene3D" id="3.90.1200.10">
    <property type="match status" value="1"/>
</dbReference>
<dbReference type="InterPro" id="IPR002575">
    <property type="entry name" value="Aminoglycoside_PTrfase"/>
</dbReference>
<feature type="domain" description="Aminoglycoside phosphotransferase" evidence="1">
    <location>
        <begin position="48"/>
        <end position="247"/>
    </location>
</feature>
<evidence type="ECO:0000313" key="2">
    <source>
        <dbReference type="EMBL" id="MBS0024847.1"/>
    </source>
</evidence>
<keyword evidence="3" id="KW-1185">Reference proteome</keyword>